<proteinExistence type="predicted"/>
<keyword evidence="3" id="KW-1185">Reference proteome</keyword>
<sequence>MGRDQRYLSQCVDAASKSTMYYNLGACIVKGGKILSTGYNHQRPHYDGNEITMRGYRKPLSMHAEMHVIFNITGMSPSFKKQLQGSDRRQLWFEIRGTDAAKAEWCLSRATGNRSESAQITVA</sequence>
<dbReference type="GO" id="GO:0003824">
    <property type="term" value="F:catalytic activity"/>
    <property type="evidence" value="ECO:0007669"/>
    <property type="project" value="InterPro"/>
</dbReference>
<dbReference type="AlphaFoldDB" id="A0A0C3FQM7"/>
<dbReference type="InParanoid" id="A0A0C3FQM7"/>
<dbReference type="OrthoDB" id="9972196at2759"/>
<dbReference type="PROSITE" id="PS51747">
    <property type="entry name" value="CYT_DCMP_DEAMINASES_2"/>
    <property type="match status" value="1"/>
</dbReference>
<dbReference type="HOGENOM" id="CLU_163529_0_0_1"/>
<dbReference type="GO" id="GO:0006139">
    <property type="term" value="P:nucleobase-containing compound metabolic process"/>
    <property type="evidence" value="ECO:0007669"/>
    <property type="project" value="UniProtKB-ARBA"/>
</dbReference>
<reference evidence="2 3" key="1">
    <citation type="submission" date="2014-04" db="EMBL/GenBank/DDBJ databases">
        <authorList>
            <consortium name="DOE Joint Genome Institute"/>
            <person name="Kuo A."/>
            <person name="Tarkka M."/>
            <person name="Buscot F."/>
            <person name="Kohler A."/>
            <person name="Nagy L.G."/>
            <person name="Floudas D."/>
            <person name="Copeland A."/>
            <person name="Barry K.W."/>
            <person name="Cichocki N."/>
            <person name="Veneault-Fourrey C."/>
            <person name="LaButti K."/>
            <person name="Lindquist E.A."/>
            <person name="Lipzen A."/>
            <person name="Lundell T."/>
            <person name="Morin E."/>
            <person name="Murat C."/>
            <person name="Sun H."/>
            <person name="Tunlid A."/>
            <person name="Henrissat B."/>
            <person name="Grigoriev I.V."/>
            <person name="Hibbett D.S."/>
            <person name="Martin F."/>
            <person name="Nordberg H.P."/>
            <person name="Cantor M.N."/>
            <person name="Hua S.X."/>
        </authorList>
    </citation>
    <scope>NUCLEOTIDE SEQUENCE [LARGE SCALE GENOMIC DNA]</scope>
    <source>
        <strain evidence="2 3">F 1598</strain>
    </source>
</reference>
<dbReference type="InterPro" id="IPR016193">
    <property type="entry name" value="Cytidine_deaminase-like"/>
</dbReference>
<evidence type="ECO:0000313" key="3">
    <source>
        <dbReference type="Proteomes" id="UP000054166"/>
    </source>
</evidence>
<dbReference type="InterPro" id="IPR002125">
    <property type="entry name" value="CMP_dCMP_dom"/>
</dbReference>
<reference evidence="3" key="2">
    <citation type="submission" date="2015-01" db="EMBL/GenBank/DDBJ databases">
        <title>Evolutionary Origins and Diversification of the Mycorrhizal Mutualists.</title>
        <authorList>
            <consortium name="DOE Joint Genome Institute"/>
            <consortium name="Mycorrhizal Genomics Consortium"/>
            <person name="Kohler A."/>
            <person name="Kuo A."/>
            <person name="Nagy L.G."/>
            <person name="Floudas D."/>
            <person name="Copeland A."/>
            <person name="Barry K.W."/>
            <person name="Cichocki N."/>
            <person name="Veneault-Fourrey C."/>
            <person name="LaButti K."/>
            <person name="Lindquist E.A."/>
            <person name="Lipzen A."/>
            <person name="Lundell T."/>
            <person name="Morin E."/>
            <person name="Murat C."/>
            <person name="Riley R."/>
            <person name="Ohm R."/>
            <person name="Sun H."/>
            <person name="Tunlid A."/>
            <person name="Henrissat B."/>
            <person name="Grigoriev I.V."/>
            <person name="Hibbett D.S."/>
            <person name="Martin F."/>
        </authorList>
    </citation>
    <scope>NUCLEOTIDE SEQUENCE [LARGE SCALE GENOMIC DNA]</scope>
    <source>
        <strain evidence="3">F 1598</strain>
    </source>
</reference>
<dbReference type="EMBL" id="KN832996">
    <property type="protein sequence ID" value="KIM82019.1"/>
    <property type="molecule type" value="Genomic_DNA"/>
</dbReference>
<feature type="domain" description="CMP/dCMP-type deaminase" evidence="1">
    <location>
        <begin position="2"/>
        <end position="123"/>
    </location>
</feature>
<dbReference type="Pfam" id="PF00383">
    <property type="entry name" value="dCMP_cyt_deam_1"/>
    <property type="match status" value="1"/>
</dbReference>
<name>A0A0C3FQM7_PILCF</name>
<accession>A0A0C3FQM7</accession>
<dbReference type="Proteomes" id="UP000054166">
    <property type="component" value="Unassembled WGS sequence"/>
</dbReference>
<dbReference type="SUPFAM" id="SSF53927">
    <property type="entry name" value="Cytidine deaminase-like"/>
    <property type="match status" value="1"/>
</dbReference>
<evidence type="ECO:0000259" key="1">
    <source>
        <dbReference type="PROSITE" id="PS51747"/>
    </source>
</evidence>
<evidence type="ECO:0000313" key="2">
    <source>
        <dbReference type="EMBL" id="KIM82019.1"/>
    </source>
</evidence>
<gene>
    <name evidence="2" type="ORF">PILCRDRAFT_8256</name>
</gene>
<organism evidence="2 3">
    <name type="scientific">Piloderma croceum (strain F 1598)</name>
    <dbReference type="NCBI Taxonomy" id="765440"/>
    <lineage>
        <taxon>Eukaryota</taxon>
        <taxon>Fungi</taxon>
        <taxon>Dikarya</taxon>
        <taxon>Basidiomycota</taxon>
        <taxon>Agaricomycotina</taxon>
        <taxon>Agaricomycetes</taxon>
        <taxon>Agaricomycetidae</taxon>
        <taxon>Atheliales</taxon>
        <taxon>Atheliaceae</taxon>
        <taxon>Piloderma</taxon>
    </lineage>
</organism>
<protein>
    <recommendedName>
        <fullName evidence="1">CMP/dCMP-type deaminase domain-containing protein</fullName>
    </recommendedName>
</protein>
<dbReference type="Gene3D" id="3.40.140.10">
    <property type="entry name" value="Cytidine Deaminase, domain 2"/>
    <property type="match status" value="1"/>
</dbReference>